<proteinExistence type="predicted"/>
<feature type="region of interest" description="Disordered" evidence="1">
    <location>
        <begin position="164"/>
        <end position="194"/>
    </location>
</feature>
<dbReference type="Pfam" id="PF10846">
    <property type="entry name" value="DUF2722"/>
    <property type="match status" value="1"/>
</dbReference>
<name>A0ABX6F2W3_KLUMA</name>
<reference evidence="2 3" key="1">
    <citation type="submission" date="2016-03" db="EMBL/GenBank/DDBJ databases">
        <title>How can Kluyveromyces marxianus grow so fast - potential evolutionary course in Saccharomyces Complex revealed by comparative genomics.</title>
        <authorList>
            <person name="Mo W."/>
            <person name="Lu W."/>
            <person name="Yang X."/>
            <person name="Qi J."/>
            <person name="Lv H."/>
        </authorList>
    </citation>
    <scope>NUCLEOTIDE SEQUENCE [LARGE SCALE GENOMIC DNA]</scope>
    <source>
        <strain evidence="2 3">FIM1</strain>
    </source>
</reference>
<feature type="compositionally biased region" description="Polar residues" evidence="1">
    <location>
        <begin position="222"/>
        <end position="238"/>
    </location>
</feature>
<protein>
    <submittedName>
        <fullName evidence="2">Protein BOP3</fullName>
    </submittedName>
</protein>
<evidence type="ECO:0000313" key="3">
    <source>
        <dbReference type="Proteomes" id="UP000422736"/>
    </source>
</evidence>
<feature type="compositionally biased region" description="Low complexity" evidence="1">
    <location>
        <begin position="282"/>
        <end position="298"/>
    </location>
</feature>
<feature type="region of interest" description="Disordered" evidence="1">
    <location>
        <begin position="269"/>
        <end position="362"/>
    </location>
</feature>
<evidence type="ECO:0000313" key="2">
    <source>
        <dbReference type="EMBL" id="QGN17722.1"/>
    </source>
</evidence>
<gene>
    <name evidence="2" type="primary">BOP3</name>
    <name evidence="2" type="ORF">FIM1_4929</name>
</gene>
<keyword evidence="3" id="KW-1185">Reference proteome</keyword>
<feature type="compositionally biased region" description="Polar residues" evidence="1">
    <location>
        <begin position="327"/>
        <end position="345"/>
    </location>
</feature>
<organism evidence="2 3">
    <name type="scientific">Kluyveromyces marxianus</name>
    <name type="common">Yeast</name>
    <name type="synonym">Candida kefyr</name>
    <dbReference type="NCBI Taxonomy" id="4911"/>
    <lineage>
        <taxon>Eukaryota</taxon>
        <taxon>Fungi</taxon>
        <taxon>Dikarya</taxon>
        <taxon>Ascomycota</taxon>
        <taxon>Saccharomycotina</taxon>
        <taxon>Saccharomycetes</taxon>
        <taxon>Saccharomycetales</taxon>
        <taxon>Saccharomycetaceae</taxon>
        <taxon>Kluyveromyces</taxon>
    </lineage>
</organism>
<dbReference type="EMBL" id="CP015060">
    <property type="protein sequence ID" value="QGN17722.1"/>
    <property type="molecule type" value="Genomic_DNA"/>
</dbReference>
<sequence length="362" mass="39459">MSNDRLPEVPALAVLLGSNVKTWPYSEETLVQALQLRSQQEQTKRQYYKLEQVNQSLELLKTAVNAGIPAPQIPLLFNSETAPTNEAESTDVRQMIYAKEQSPISSIPDKQPRNYKFPPTNQPAKQQVKPLVGSEMKTHRRTHSPARIGAEAVAALNSNMLLKEEDSHGSSKASTPQTNTHKRMQSLPTLKNEPTTGVLNFSAWHTYSAQGSGNNGFPKRPSTISPTTGASGPSSFPSSVRKHRRTSSTNSAFGVIDLNSINQISFKQSHSRSASVQDPRINTHSNSNSNHNSNINSNVDTKKSAGSAKVDINSTGSSEGTNDDTFSEPGSNDTSLEQVRKNPNSPKLLLKGPNYVDNLLNT</sequence>
<feature type="region of interest" description="Disordered" evidence="1">
    <location>
        <begin position="118"/>
        <end position="145"/>
    </location>
</feature>
<dbReference type="Proteomes" id="UP000422736">
    <property type="component" value="Chromosome 8"/>
</dbReference>
<dbReference type="InterPro" id="IPR021216">
    <property type="entry name" value="DUF2722"/>
</dbReference>
<evidence type="ECO:0000256" key="1">
    <source>
        <dbReference type="SAM" id="MobiDB-lite"/>
    </source>
</evidence>
<accession>A0ABX6F2W3</accession>
<feature type="compositionally biased region" description="Polar residues" evidence="1">
    <location>
        <begin position="170"/>
        <end position="179"/>
    </location>
</feature>
<feature type="region of interest" description="Disordered" evidence="1">
    <location>
        <begin position="212"/>
        <end position="248"/>
    </location>
</feature>